<dbReference type="PANTHER" id="PTHR47447:SF23">
    <property type="entry name" value="PENTACOTRIPEPTIDE-REPEAT REGION OF PRORP DOMAIN-CONTAINING PROTEIN"/>
    <property type="match status" value="1"/>
</dbReference>
<keyword evidence="8" id="KW-1185">Reference proteome</keyword>
<accession>A0A4S4MUY3</accession>
<dbReference type="AlphaFoldDB" id="A0A4S4MUY3"/>
<keyword evidence="2" id="KW-0677">Repeat</keyword>
<comment type="function">
    <text evidence="3">Regulates mitochondrial small subunit maturation by controlling 15S rRNA 5'-end processing. Localizes to the 5' precursor of the 15S rRNA in a position that is subsequently occupied by mS47 in the mature yeast mtSSU. Uses structure and sequence-specific RNA recognition, binding to a single-stranded region of the precursor and specifically recognizing bases -6 to -1. The exchange of Ccm1 for mS47 is coupled to the irreversible removal of precursor rRNA that is accompanied by conformational changes of the mitoribosomal proteins uS5m and mS26. These conformational changes signal completion of 5'-end rRNA processing through protection of the mature 5'-end of the 15S rRNA and stabilization of mS47. The removal of the 5' precursor together with the dissociation of Ccm1 may be catalyzed by the 5'-3' exoribonuclease Pet127. Involved in the specific removal of group I introns in mitochondrial encoded transcripts.</text>
</comment>
<name>A0A4S4MUY3_9APHY</name>
<evidence type="ECO:0000256" key="1">
    <source>
        <dbReference type="ARBA" id="ARBA00006192"/>
    </source>
</evidence>
<dbReference type="Gene3D" id="1.25.40.10">
    <property type="entry name" value="Tetratricopeptide repeat domain"/>
    <property type="match status" value="3"/>
</dbReference>
<dbReference type="EMBL" id="SGPM01000095">
    <property type="protein sequence ID" value="THH30079.1"/>
    <property type="molecule type" value="Genomic_DNA"/>
</dbReference>
<sequence length="844" mass="93953">MNDTGVKISRLCRPKHATIKTQNDQPTSLERVSVEEHAILVDALYALLLEGKLEKDCAKGAYQRLLSLLRYHVSARNLALSMIDTSRPQRSLHVVRLAHHLGCRCKQSLYENIAHALATARKWTLVVEIVELGRELTGRTSVRLLNWRLRGLMELGRFAEVEHVAQEFSNDMVPNRLSFHLLISAHLRNRNLPQARAYLARMEQAQIPINASTHALVAVAYRSLGHDAGVQARALSSLPDLDGRGGTVVLNSLIRMAMDRGDLSAAVEYMSFLEDPSRGLEPHLLDGVGSTHRGDETTHSPPVARIPVPGASRISPDVATFTMLVEHLGRTRQLPRIALVVQRMQAVGVSPDEKFAEVLVRAYALGGDIAKAVHLVFSVCSHAPSARPLFLQLGLDPLAKPDILLSDIKPTARIFNALLQGILEPYSLSGMRILSQAMAALEIDPDETFVETVLNYMARTAKDKPWQLILGLKKLTKTVPVSLRHALVVLGTIVRQESAWIRKGTWYATLAKHQSNRLTAKDRPNSSAAEDRISTSSPSFDPVGGLVPPKRPGYISLFRPILENLVSHGVRSDRAAMALRIRHDGVVKRDMAMAERSYQQMLDRGMHPNLYHFTALMQGYVQAGDMDSARNAMAASAKAGYPPDLVMYTSLLTGYAYMGQPLIAARTFQKMVTAGISPDGKIIGVLANAYAAVGELSTAKRVLMELWHYVGPLPAEAGELGYKDLLHAFQTAVATRTPSRDGLPLLRTKERRAIRWKLHMQLWRIIIPRLQRMNPDVTWSKRSQVATKAQQRKMARRRKQRDVLAATTYDLRFEKVKEHTLNLTDEEHPVHRLPAPPVCEIFHS</sequence>
<dbReference type="InterPro" id="IPR002885">
    <property type="entry name" value="PPR_rpt"/>
</dbReference>
<feature type="repeat" description="PPR" evidence="5">
    <location>
        <begin position="609"/>
        <end position="643"/>
    </location>
</feature>
<feature type="repeat" description="PPR" evidence="5">
    <location>
        <begin position="644"/>
        <end position="678"/>
    </location>
</feature>
<feature type="region of interest" description="Disordered" evidence="6">
    <location>
        <begin position="283"/>
        <end position="311"/>
    </location>
</feature>
<dbReference type="PROSITE" id="PS51375">
    <property type="entry name" value="PPR"/>
    <property type="match status" value="2"/>
</dbReference>
<feature type="compositionally biased region" description="Basic and acidic residues" evidence="6">
    <location>
        <begin position="519"/>
        <end position="533"/>
    </location>
</feature>
<comment type="caution">
    <text evidence="7">The sequence shown here is derived from an EMBL/GenBank/DDBJ whole genome shotgun (WGS) entry which is preliminary data.</text>
</comment>
<evidence type="ECO:0000256" key="4">
    <source>
        <dbReference type="ARBA" id="ARBA00044511"/>
    </source>
</evidence>
<dbReference type="InterPro" id="IPR011990">
    <property type="entry name" value="TPR-like_helical_dom_sf"/>
</dbReference>
<evidence type="ECO:0000256" key="5">
    <source>
        <dbReference type="PROSITE-ProRule" id="PRU00708"/>
    </source>
</evidence>
<evidence type="ECO:0008006" key="9">
    <source>
        <dbReference type="Google" id="ProtNLM"/>
    </source>
</evidence>
<evidence type="ECO:0000256" key="6">
    <source>
        <dbReference type="SAM" id="MobiDB-lite"/>
    </source>
</evidence>
<dbReference type="PANTHER" id="PTHR47447">
    <property type="entry name" value="OS03G0856100 PROTEIN"/>
    <property type="match status" value="1"/>
</dbReference>
<gene>
    <name evidence="7" type="ORF">EUX98_g4131</name>
</gene>
<dbReference type="Pfam" id="PF13812">
    <property type="entry name" value="PPR_3"/>
    <property type="match status" value="1"/>
</dbReference>
<evidence type="ECO:0000256" key="3">
    <source>
        <dbReference type="ARBA" id="ARBA00044493"/>
    </source>
</evidence>
<proteinExistence type="inferred from homology"/>
<dbReference type="OrthoDB" id="185373at2759"/>
<dbReference type="NCBIfam" id="TIGR00756">
    <property type="entry name" value="PPR"/>
    <property type="match status" value="1"/>
</dbReference>
<evidence type="ECO:0000256" key="2">
    <source>
        <dbReference type="ARBA" id="ARBA00022737"/>
    </source>
</evidence>
<feature type="region of interest" description="Disordered" evidence="6">
    <location>
        <begin position="517"/>
        <end position="542"/>
    </location>
</feature>
<comment type="subunit">
    <text evidence="4">Binds to mitochondrial small subunit 15S rRNA.</text>
</comment>
<organism evidence="7 8">
    <name type="scientific">Antrodiella citrinella</name>
    <dbReference type="NCBI Taxonomy" id="2447956"/>
    <lineage>
        <taxon>Eukaryota</taxon>
        <taxon>Fungi</taxon>
        <taxon>Dikarya</taxon>
        <taxon>Basidiomycota</taxon>
        <taxon>Agaricomycotina</taxon>
        <taxon>Agaricomycetes</taxon>
        <taxon>Polyporales</taxon>
        <taxon>Steccherinaceae</taxon>
        <taxon>Antrodiella</taxon>
    </lineage>
</organism>
<protein>
    <recommendedName>
        <fullName evidence="9">Pentacotripeptide-repeat region of PRORP domain-containing protein</fullName>
    </recommendedName>
</protein>
<comment type="similarity">
    <text evidence="1">Belongs to the CCM1 family.</text>
</comment>
<evidence type="ECO:0000313" key="7">
    <source>
        <dbReference type="EMBL" id="THH30079.1"/>
    </source>
</evidence>
<evidence type="ECO:0000313" key="8">
    <source>
        <dbReference type="Proteomes" id="UP000308730"/>
    </source>
</evidence>
<dbReference type="Pfam" id="PF01535">
    <property type="entry name" value="PPR"/>
    <property type="match status" value="1"/>
</dbReference>
<reference evidence="7 8" key="1">
    <citation type="submission" date="2019-02" db="EMBL/GenBank/DDBJ databases">
        <title>Genome sequencing of the rare red list fungi Antrodiella citrinella (Flaviporus citrinellus).</title>
        <authorList>
            <person name="Buettner E."/>
            <person name="Kellner H."/>
        </authorList>
    </citation>
    <scope>NUCLEOTIDE SEQUENCE [LARGE SCALE GENOMIC DNA]</scope>
    <source>
        <strain evidence="7 8">DSM 108506</strain>
    </source>
</reference>
<dbReference type="Proteomes" id="UP000308730">
    <property type="component" value="Unassembled WGS sequence"/>
</dbReference>